<dbReference type="InterPro" id="IPR017853">
    <property type="entry name" value="GH"/>
</dbReference>
<sequence length="587" mass="64717">MPAMWSSLNIFAALALVPLSAAFNNPPGVDIWCGKAYRATNASFNPGGWFEEPSYSATPLLNLKVRPRMSIYLSNDPSGSLLVDTGVSHRIGDPLPSTATASSNHSTQALHLHIEISDTNGTAITFFTNYTLPLDTRNNEIPIPLQDLPAQLQPYTVTVHATLRSPNTTTPNPATFTKSTSLYRLPRRTDGGSATRIDKLYGGLAYQTSSEEMWTSIFPYTYYAQWTLYWDTSPTTLTTFTAQNYNVIHIVPTGALSTTTNAYPWTTLDPYLTLADKTNLKFQYDLLFSATNTSTMLNQAQTLHTHPSLLLWYLADEPDGKATPPSTLSTAYTTLKTLDPYHPVSLALNCANFYYEDYAAAADIILSDVYPVATNTSWSSVYDTPCNATYGCCGCDDCLGRFEDISTRLDTFQQFDEVVGWEKVHWAAPQAFGNETFWTRYPSPEEEAVMNLLSVNHGAMGVVMWDFPTSQEISEVTGRLAAVVTSAEITGFLVGVERRRVKVGGEGAARVDAAAWVDFTAKRALVSVVNLKYEDTTAEVVAGGLDWEVKAVEKVVWGEVQWRVEGEKLVVNHLDGLEVSLVIVELR</sequence>
<dbReference type="AlphaFoldDB" id="A0A2V5IVN9"/>
<protein>
    <recommendedName>
        <fullName evidence="4">Glycoside hydrolase subgroup catalytic core protein</fullName>
    </recommendedName>
</protein>
<proteinExistence type="predicted"/>
<evidence type="ECO:0000313" key="2">
    <source>
        <dbReference type="EMBL" id="PYI24146.1"/>
    </source>
</evidence>
<dbReference type="EMBL" id="KZ825103">
    <property type="protein sequence ID" value="PYI24146.1"/>
    <property type="molecule type" value="Genomic_DNA"/>
</dbReference>
<evidence type="ECO:0008006" key="4">
    <source>
        <dbReference type="Google" id="ProtNLM"/>
    </source>
</evidence>
<dbReference type="Gene3D" id="3.20.20.80">
    <property type="entry name" value="Glycosidases"/>
    <property type="match status" value="1"/>
</dbReference>
<gene>
    <name evidence="2" type="ORF">BO99DRAFT_478667</name>
</gene>
<keyword evidence="3" id="KW-1185">Reference proteome</keyword>
<evidence type="ECO:0000256" key="1">
    <source>
        <dbReference type="SAM" id="SignalP"/>
    </source>
</evidence>
<dbReference type="STRING" id="1450538.A0A2V5IVN9"/>
<name>A0A2V5IVN9_ASPV1</name>
<evidence type="ECO:0000313" key="3">
    <source>
        <dbReference type="Proteomes" id="UP000249829"/>
    </source>
</evidence>
<dbReference type="Proteomes" id="UP000249829">
    <property type="component" value="Unassembled WGS sequence"/>
</dbReference>
<feature type="chain" id="PRO_5015886060" description="Glycoside hydrolase subgroup catalytic core protein" evidence="1">
    <location>
        <begin position="23"/>
        <end position="587"/>
    </location>
</feature>
<organism evidence="2 3">
    <name type="scientific">Aspergillus violaceofuscus (strain CBS 115571)</name>
    <dbReference type="NCBI Taxonomy" id="1450538"/>
    <lineage>
        <taxon>Eukaryota</taxon>
        <taxon>Fungi</taxon>
        <taxon>Dikarya</taxon>
        <taxon>Ascomycota</taxon>
        <taxon>Pezizomycotina</taxon>
        <taxon>Eurotiomycetes</taxon>
        <taxon>Eurotiomycetidae</taxon>
        <taxon>Eurotiales</taxon>
        <taxon>Aspergillaceae</taxon>
        <taxon>Aspergillus</taxon>
    </lineage>
</organism>
<dbReference type="OMA" id="DMRWTYM"/>
<accession>A0A2V5IVN9</accession>
<keyword evidence="1" id="KW-0732">Signal</keyword>
<dbReference type="SUPFAM" id="SSF51445">
    <property type="entry name" value="(Trans)glycosidases"/>
    <property type="match status" value="1"/>
</dbReference>
<feature type="signal peptide" evidence="1">
    <location>
        <begin position="1"/>
        <end position="22"/>
    </location>
</feature>
<reference evidence="2 3" key="1">
    <citation type="submission" date="2018-02" db="EMBL/GenBank/DDBJ databases">
        <title>The genomes of Aspergillus section Nigri reveals drivers in fungal speciation.</title>
        <authorList>
            <consortium name="DOE Joint Genome Institute"/>
            <person name="Vesth T.C."/>
            <person name="Nybo J."/>
            <person name="Theobald S."/>
            <person name="Brandl J."/>
            <person name="Frisvad J.C."/>
            <person name="Nielsen K.F."/>
            <person name="Lyhne E.K."/>
            <person name="Kogle M.E."/>
            <person name="Kuo A."/>
            <person name="Riley R."/>
            <person name="Clum A."/>
            <person name="Nolan M."/>
            <person name="Lipzen A."/>
            <person name="Salamov A."/>
            <person name="Henrissat B."/>
            <person name="Wiebenga A."/>
            <person name="De vries R.P."/>
            <person name="Grigoriev I.V."/>
            <person name="Mortensen U.H."/>
            <person name="Andersen M.R."/>
            <person name="Baker S.E."/>
        </authorList>
    </citation>
    <scope>NUCLEOTIDE SEQUENCE [LARGE SCALE GENOMIC DNA]</scope>
    <source>
        <strain evidence="2 3">CBS 115571</strain>
    </source>
</reference>